<keyword evidence="3" id="KW-1185">Reference proteome</keyword>
<dbReference type="RefSeq" id="XP_044541631.1">
    <property type="nucleotide sequence ID" value="XM_044690229.1"/>
</dbReference>
<evidence type="ECO:0000313" key="3">
    <source>
        <dbReference type="Proteomes" id="UP000816034"/>
    </source>
</evidence>
<organism evidence="2 3">
    <name type="scientific">Naegleria lovaniensis</name>
    <name type="common">Amoeba</name>
    <dbReference type="NCBI Taxonomy" id="51637"/>
    <lineage>
        <taxon>Eukaryota</taxon>
        <taxon>Discoba</taxon>
        <taxon>Heterolobosea</taxon>
        <taxon>Tetramitia</taxon>
        <taxon>Eutetramitia</taxon>
        <taxon>Vahlkampfiidae</taxon>
        <taxon>Naegleria</taxon>
    </lineage>
</organism>
<name>A0AA88KDK9_NAELO</name>
<reference evidence="2 3" key="1">
    <citation type="journal article" date="2018" name="BMC Genomics">
        <title>The genome of Naegleria lovaniensis, the basis for a comparative approach to unravel pathogenicity factors of the human pathogenic amoeba N. fowleri.</title>
        <authorList>
            <person name="Liechti N."/>
            <person name="Schurch N."/>
            <person name="Bruggmann R."/>
            <person name="Wittwer M."/>
        </authorList>
    </citation>
    <scope>NUCLEOTIDE SEQUENCE [LARGE SCALE GENOMIC DNA]</scope>
    <source>
        <strain evidence="2 3">ATCC 30569</strain>
    </source>
</reference>
<dbReference type="GeneID" id="68106714"/>
<proteinExistence type="predicted"/>
<comment type="caution">
    <text evidence="2">The sequence shown here is derived from an EMBL/GenBank/DDBJ whole genome shotgun (WGS) entry which is preliminary data.</text>
</comment>
<protein>
    <submittedName>
        <fullName evidence="2">Uncharacterized protein</fullName>
    </submittedName>
</protein>
<feature type="region of interest" description="Disordered" evidence="1">
    <location>
        <begin position="459"/>
        <end position="482"/>
    </location>
</feature>
<evidence type="ECO:0000313" key="2">
    <source>
        <dbReference type="EMBL" id="KAG2370767.1"/>
    </source>
</evidence>
<gene>
    <name evidence="2" type="ORF">C9374_014261</name>
</gene>
<dbReference type="EMBL" id="PYSW02000081">
    <property type="protein sequence ID" value="KAG2370767.1"/>
    <property type="molecule type" value="Genomic_DNA"/>
</dbReference>
<dbReference type="Proteomes" id="UP000816034">
    <property type="component" value="Unassembled WGS sequence"/>
</dbReference>
<sequence length="495" mass="58623">MPQHNPPHYFKDNSLEGFISTFGDYVDKNNRIVYNMWDYYDYYYEDENATVRSIPIALILELQEDLYVMDQLPKYILCSDFTKIPKKKYRPSYLFIAIRTKGYWMEFSFALLKLGKLGSWVDESRLTFLYHSNDHSSRSYSITDQLDSIYISYCDEKQMKFLVGLELQFGLVLNEQDVKKSTFHYSETNDHLLLRYHRIWGDTVFCRNNERTYYHIVLQYHWIHTHGASRTTDLIRVSTRSETNATSNVEQLICLKDEAVQYAVLMEKGDSMEMRHDQQDDAQCKEFYIILSCQKSNNKNTNAIYKVYVPKNESPSKIPVYFTNFEKYFVDEQHHYNLEIVSYCKLTCNKYLVMAFCKSRRHSIDKITSFEQLFTDRTMWLLIDVHTHHIKQVFPRVYDLAAQQRKNKDEFTTVTKRKRGGRFAISRRSECEDGDLNGGYSNVTLLKQIKNLKGVNDKDYEHQDTLDPESENNNMFDQHKISSNIPSLNRVSLKA</sequence>
<feature type="compositionally biased region" description="Polar residues" evidence="1">
    <location>
        <begin position="471"/>
        <end position="482"/>
    </location>
</feature>
<dbReference type="AlphaFoldDB" id="A0AA88KDK9"/>
<feature type="non-terminal residue" evidence="2">
    <location>
        <position position="495"/>
    </location>
</feature>
<evidence type="ECO:0000256" key="1">
    <source>
        <dbReference type="SAM" id="MobiDB-lite"/>
    </source>
</evidence>
<accession>A0AA88KDK9</accession>